<evidence type="ECO:0000256" key="2">
    <source>
        <dbReference type="ARBA" id="ARBA00022448"/>
    </source>
</evidence>
<keyword evidence="2" id="KW-0813">Transport</keyword>
<accession>A0ABQ8UDL9</accession>
<sequence>MVLQQQKLKLLSAQKGHQLLKKKSDALGVKFRQILGQILEAKNKMVDLLKTASFSMAEVKYTAGEIRHTVTENVTTVTSTKVRMRSENIAGVLLPVFEVLQEGNNAQEAAGLGRGGQKIQQCRDKHMEAVTHLVKLASLQTAFAALDEVIKITNRRVNALEYVIIPRVEGHIHYIESEMSEMEREEFFRLKKVQNVKKRRAIEQAAAEARQLALEAAAPAAEGGAGAAASGMMKRAADEDVVV</sequence>
<gene>
    <name evidence="4" type="ORF">PAPYR_7189</name>
</gene>
<dbReference type="Gene3D" id="1.10.287.3240">
    <property type="match status" value="1"/>
</dbReference>
<organism evidence="4 5">
    <name type="scientific">Paratrimastix pyriformis</name>
    <dbReference type="NCBI Taxonomy" id="342808"/>
    <lineage>
        <taxon>Eukaryota</taxon>
        <taxon>Metamonada</taxon>
        <taxon>Preaxostyla</taxon>
        <taxon>Paratrimastigidae</taxon>
        <taxon>Paratrimastix</taxon>
    </lineage>
</organism>
<evidence type="ECO:0000313" key="5">
    <source>
        <dbReference type="Proteomes" id="UP001141327"/>
    </source>
</evidence>
<comment type="similarity">
    <text evidence="1">Belongs to the V-ATPase D subunit family.</text>
</comment>
<reference evidence="4" key="1">
    <citation type="journal article" date="2022" name="bioRxiv">
        <title>Genomics of Preaxostyla Flagellates Illuminates Evolutionary Transitions and the Path Towards Mitochondrial Loss.</title>
        <authorList>
            <person name="Novak L.V.F."/>
            <person name="Treitli S.C."/>
            <person name="Pyrih J."/>
            <person name="Halakuc P."/>
            <person name="Pipaliya S.V."/>
            <person name="Vacek V."/>
            <person name="Brzon O."/>
            <person name="Soukal P."/>
            <person name="Eme L."/>
            <person name="Dacks J.B."/>
            <person name="Karnkowska A."/>
            <person name="Elias M."/>
            <person name="Hampl V."/>
        </authorList>
    </citation>
    <scope>NUCLEOTIDE SEQUENCE</scope>
    <source>
        <strain evidence="4">RCP-MX</strain>
    </source>
</reference>
<dbReference type="Pfam" id="PF01813">
    <property type="entry name" value="ATP-synt_D"/>
    <property type="match status" value="1"/>
</dbReference>
<name>A0ABQ8UDL9_9EUKA</name>
<protein>
    <submittedName>
        <fullName evidence="4">V-type proton ATPase subunit D 1</fullName>
    </submittedName>
</protein>
<evidence type="ECO:0000256" key="3">
    <source>
        <dbReference type="ARBA" id="ARBA00023065"/>
    </source>
</evidence>
<dbReference type="NCBIfam" id="TIGR00309">
    <property type="entry name" value="V_ATPase_subD"/>
    <property type="match status" value="1"/>
</dbReference>
<keyword evidence="5" id="KW-1185">Reference proteome</keyword>
<dbReference type="EMBL" id="JAPMOS010000048">
    <property type="protein sequence ID" value="KAJ4457377.1"/>
    <property type="molecule type" value="Genomic_DNA"/>
</dbReference>
<dbReference type="InterPro" id="IPR002699">
    <property type="entry name" value="V_ATPase_D"/>
</dbReference>
<dbReference type="Proteomes" id="UP001141327">
    <property type="component" value="Unassembled WGS sequence"/>
</dbReference>
<evidence type="ECO:0000313" key="4">
    <source>
        <dbReference type="EMBL" id="KAJ4457377.1"/>
    </source>
</evidence>
<comment type="caution">
    <text evidence="4">The sequence shown here is derived from an EMBL/GenBank/DDBJ whole genome shotgun (WGS) entry which is preliminary data.</text>
</comment>
<proteinExistence type="inferred from homology"/>
<dbReference type="PANTHER" id="PTHR11671">
    <property type="entry name" value="V-TYPE ATP SYNTHASE SUBUNIT D"/>
    <property type="match status" value="1"/>
</dbReference>
<keyword evidence="3" id="KW-0406">Ion transport</keyword>
<evidence type="ECO:0000256" key="1">
    <source>
        <dbReference type="ARBA" id="ARBA00005850"/>
    </source>
</evidence>